<feature type="signal peptide" evidence="1">
    <location>
        <begin position="1"/>
        <end position="18"/>
    </location>
</feature>
<dbReference type="AlphaFoldDB" id="A0AAI9U6B6"/>
<comment type="caution">
    <text evidence="3">The sequence shown here is derived from an EMBL/GenBank/DDBJ whole genome shotgun (WGS) entry which is preliminary data.</text>
</comment>
<dbReference type="Proteomes" id="UP001239795">
    <property type="component" value="Unassembled WGS sequence"/>
</dbReference>
<reference evidence="3 4" key="1">
    <citation type="submission" date="2016-10" db="EMBL/GenBank/DDBJ databases">
        <title>The genome sequence of Colletotrichum fioriniae PJ7.</title>
        <authorList>
            <person name="Baroncelli R."/>
        </authorList>
    </citation>
    <scope>NUCLEOTIDE SEQUENCE [LARGE SCALE GENOMIC DNA]</scope>
    <source>
        <strain evidence="3">Col 31</strain>
    </source>
</reference>
<proteinExistence type="predicted"/>
<name>A0AAI9U6B6_9PEZI</name>
<sequence>MRPTYAGVLAALIATSFAAPTNISCTASKPVCKELVLPITAAANNTAFPAYPTSTEPGVLFEWLGSFNASTLPNAPVEGTFNISALYCEPTVKEYWNGENYPNPSFYGEYSWIYHAASQGYATLAIDNLGNGHSSRPDPVQIVQTPLQLAVVYEILRSIRAGSLSGIPKYDKVIMGTHSYGSIIGRVLATIFPTSGADAYILTATAAELTGLNGFIADIAPRAATAVDPRFKGLAPGYLSATKDIRQVLYGPDGGFNPAVVAWDAASPHVFAAGEIAGSSSTQSSTFTGPVMIISGRQDQIACGSGSISDVPAVDCGVGPESHIEQTRSLFPNVEQFVAYVPDNTGHNVNTHYSAPESFGAAHAWLQGVGF</sequence>
<keyword evidence="4" id="KW-1185">Reference proteome</keyword>
<organism evidence="3 4">
    <name type="scientific">Colletotrichum melonis</name>
    <dbReference type="NCBI Taxonomy" id="1209925"/>
    <lineage>
        <taxon>Eukaryota</taxon>
        <taxon>Fungi</taxon>
        <taxon>Dikarya</taxon>
        <taxon>Ascomycota</taxon>
        <taxon>Pezizomycotina</taxon>
        <taxon>Sordariomycetes</taxon>
        <taxon>Hypocreomycetidae</taxon>
        <taxon>Glomerellales</taxon>
        <taxon>Glomerellaceae</taxon>
        <taxon>Colletotrichum</taxon>
        <taxon>Colletotrichum acutatum species complex</taxon>
    </lineage>
</organism>
<gene>
    <name evidence="3" type="ORF">CMEL01_16742</name>
</gene>
<feature type="domain" description="AB hydrolase-1" evidence="2">
    <location>
        <begin position="113"/>
        <end position="351"/>
    </location>
</feature>
<dbReference type="InterPro" id="IPR000073">
    <property type="entry name" value="AB_hydrolase_1"/>
</dbReference>
<evidence type="ECO:0000256" key="1">
    <source>
        <dbReference type="SAM" id="SignalP"/>
    </source>
</evidence>
<protein>
    <recommendedName>
        <fullName evidence="2">AB hydrolase-1 domain-containing protein</fullName>
    </recommendedName>
</protein>
<dbReference type="Pfam" id="PF12697">
    <property type="entry name" value="Abhydrolase_6"/>
    <property type="match status" value="1"/>
</dbReference>
<evidence type="ECO:0000313" key="4">
    <source>
        <dbReference type="Proteomes" id="UP001239795"/>
    </source>
</evidence>
<dbReference type="Gene3D" id="3.40.50.1820">
    <property type="entry name" value="alpha/beta hydrolase"/>
    <property type="match status" value="1"/>
</dbReference>
<dbReference type="SUPFAM" id="SSF53474">
    <property type="entry name" value="alpha/beta-Hydrolases"/>
    <property type="match status" value="1"/>
</dbReference>
<evidence type="ECO:0000259" key="2">
    <source>
        <dbReference type="Pfam" id="PF12697"/>
    </source>
</evidence>
<keyword evidence="1" id="KW-0732">Signal</keyword>
<evidence type="ECO:0000313" key="3">
    <source>
        <dbReference type="EMBL" id="KAK1452548.1"/>
    </source>
</evidence>
<dbReference type="EMBL" id="MLGG01000038">
    <property type="protein sequence ID" value="KAK1452548.1"/>
    <property type="molecule type" value="Genomic_DNA"/>
</dbReference>
<feature type="chain" id="PRO_5042515381" description="AB hydrolase-1 domain-containing protein" evidence="1">
    <location>
        <begin position="19"/>
        <end position="371"/>
    </location>
</feature>
<dbReference type="InterPro" id="IPR029058">
    <property type="entry name" value="AB_hydrolase_fold"/>
</dbReference>
<accession>A0AAI9U6B6</accession>